<evidence type="ECO:0000313" key="2">
    <source>
        <dbReference type="EMBL" id="QGG49748.1"/>
    </source>
</evidence>
<dbReference type="SUPFAM" id="SSF53098">
    <property type="entry name" value="Ribonuclease H-like"/>
    <property type="match status" value="1"/>
</dbReference>
<name>A0ABX6D9Y7_9BACI</name>
<organism evidence="2 3">
    <name type="scientific">Lysinibacillus pakistanensis</name>
    <dbReference type="NCBI Taxonomy" id="759811"/>
    <lineage>
        <taxon>Bacteria</taxon>
        <taxon>Bacillati</taxon>
        <taxon>Bacillota</taxon>
        <taxon>Bacilli</taxon>
        <taxon>Bacillales</taxon>
        <taxon>Bacillaceae</taxon>
        <taxon>Lysinibacillus</taxon>
    </lineage>
</organism>
<dbReference type="InterPro" id="IPR001584">
    <property type="entry name" value="Integrase_cat-core"/>
</dbReference>
<sequence>MSRKETCADNATMENFFGLLKQEMYNGEELISYEVLKKIIEKYIDYYNNDRIKQKLAGMSPVKYQTQASQLATQ</sequence>
<proteinExistence type="predicted"/>
<dbReference type="PANTHER" id="PTHR46889">
    <property type="entry name" value="TRANSPOSASE INSF FOR INSERTION SEQUENCE IS3B-RELATED"/>
    <property type="match status" value="1"/>
</dbReference>
<dbReference type="Pfam" id="PF13333">
    <property type="entry name" value="rve_2"/>
    <property type="match status" value="1"/>
</dbReference>
<evidence type="ECO:0000313" key="3">
    <source>
        <dbReference type="Proteomes" id="UP000373269"/>
    </source>
</evidence>
<keyword evidence="3" id="KW-1185">Reference proteome</keyword>
<accession>A0ABX6D9Y7</accession>
<dbReference type="PROSITE" id="PS50994">
    <property type="entry name" value="INTEGRASE"/>
    <property type="match status" value="1"/>
</dbReference>
<evidence type="ECO:0000259" key="1">
    <source>
        <dbReference type="PROSITE" id="PS50994"/>
    </source>
</evidence>
<reference evidence="2 3" key="1">
    <citation type="submission" date="2019-11" db="EMBL/GenBank/DDBJ databases">
        <title>Whole Genome Sequencing and Comparative Genomic Analyses of Lysinibacillus pakistanensis LZH-9, a Halotolerant Strain with Excellent COD Removal Capability.</title>
        <authorList>
            <person name="Zhou H."/>
        </authorList>
    </citation>
    <scope>NUCLEOTIDE SEQUENCE [LARGE SCALE GENOMIC DNA]</scope>
    <source>
        <strain evidence="2 3">LZH-9</strain>
    </source>
</reference>
<protein>
    <submittedName>
        <fullName evidence="2">IS3 family transposase</fullName>
    </submittedName>
</protein>
<dbReference type="EMBL" id="CP045835">
    <property type="protein sequence ID" value="QGG49748.1"/>
    <property type="molecule type" value="Genomic_DNA"/>
</dbReference>
<dbReference type="InterPro" id="IPR012337">
    <property type="entry name" value="RNaseH-like_sf"/>
</dbReference>
<dbReference type="PANTHER" id="PTHR46889:SF4">
    <property type="entry name" value="TRANSPOSASE INSO FOR INSERTION SEQUENCE ELEMENT IS911B-RELATED"/>
    <property type="match status" value="1"/>
</dbReference>
<gene>
    <name evidence="2" type="ORF">GDS87_01855</name>
</gene>
<dbReference type="Proteomes" id="UP000373269">
    <property type="component" value="Chromosome"/>
</dbReference>
<feature type="domain" description="Integrase catalytic" evidence="1">
    <location>
        <begin position="1"/>
        <end position="69"/>
    </location>
</feature>
<dbReference type="InterPro" id="IPR050900">
    <property type="entry name" value="Transposase_IS3/IS150/IS904"/>
</dbReference>